<dbReference type="Proteomes" id="UP000652013">
    <property type="component" value="Unassembled WGS sequence"/>
</dbReference>
<comment type="caution">
    <text evidence="2">The sequence shown here is derived from an EMBL/GenBank/DDBJ whole genome shotgun (WGS) entry which is preliminary data.</text>
</comment>
<dbReference type="RefSeq" id="WP_203940833.1">
    <property type="nucleotide sequence ID" value="NZ_BAAAGJ010000003.1"/>
</dbReference>
<proteinExistence type="predicted"/>
<organism evidence="2 3">
    <name type="scientific">Spirilliplanes yamanashiensis</name>
    <dbReference type="NCBI Taxonomy" id="42233"/>
    <lineage>
        <taxon>Bacteria</taxon>
        <taxon>Bacillati</taxon>
        <taxon>Actinomycetota</taxon>
        <taxon>Actinomycetes</taxon>
        <taxon>Micromonosporales</taxon>
        <taxon>Micromonosporaceae</taxon>
        <taxon>Spirilliplanes</taxon>
    </lineage>
</organism>
<dbReference type="EMBL" id="BOOY01000035">
    <property type="protein sequence ID" value="GIJ05618.1"/>
    <property type="molecule type" value="Genomic_DNA"/>
</dbReference>
<evidence type="ECO:0000313" key="3">
    <source>
        <dbReference type="Proteomes" id="UP000652013"/>
    </source>
</evidence>
<dbReference type="AlphaFoldDB" id="A0A8J3YDB5"/>
<dbReference type="PROSITE" id="PS51257">
    <property type="entry name" value="PROKAR_LIPOPROTEIN"/>
    <property type="match status" value="1"/>
</dbReference>
<reference evidence="2" key="1">
    <citation type="submission" date="2021-01" db="EMBL/GenBank/DDBJ databases">
        <title>Whole genome shotgun sequence of Spirilliplanes yamanashiensis NBRC 15828.</title>
        <authorList>
            <person name="Komaki H."/>
            <person name="Tamura T."/>
        </authorList>
    </citation>
    <scope>NUCLEOTIDE SEQUENCE</scope>
    <source>
        <strain evidence="2">NBRC 15828</strain>
    </source>
</reference>
<feature type="chain" id="PRO_5035316202" evidence="1">
    <location>
        <begin position="22"/>
        <end position="221"/>
    </location>
</feature>
<feature type="signal peptide" evidence="1">
    <location>
        <begin position="1"/>
        <end position="21"/>
    </location>
</feature>
<protein>
    <submittedName>
        <fullName evidence="2">Uncharacterized protein</fullName>
    </submittedName>
</protein>
<evidence type="ECO:0000256" key="1">
    <source>
        <dbReference type="SAM" id="SignalP"/>
    </source>
</evidence>
<sequence length="221" mass="23080">MRSPAALLALAAVLGAAACTADDRHTLPDPAGPPVAATLTTTFTRAPGHLTWAWTLRNDEPRDIAVFSGTMAGDDGSGSSADEGAWVVPRDSRTVEVSQRLLGPAPNVGLARYHSQYGTVLATGTEVSGTATVRLPLRLSHPYASAFEPALALPDEPDRVIFCVGVGRAADHQPMSRPSASAAPGLYTAADGTAPAHARKALYLLGQNDRQHLVCARPEEL</sequence>
<keyword evidence="1" id="KW-0732">Signal</keyword>
<gene>
    <name evidence="2" type="ORF">Sya03_49700</name>
</gene>
<accession>A0A8J3YDB5</accession>
<keyword evidence="3" id="KW-1185">Reference proteome</keyword>
<name>A0A8J3YDB5_9ACTN</name>
<evidence type="ECO:0000313" key="2">
    <source>
        <dbReference type="EMBL" id="GIJ05618.1"/>
    </source>
</evidence>